<evidence type="ECO:0000256" key="6">
    <source>
        <dbReference type="SAM" id="Phobius"/>
    </source>
</evidence>
<evidence type="ECO:0000256" key="1">
    <source>
        <dbReference type="ARBA" id="ARBA00004651"/>
    </source>
</evidence>
<dbReference type="RefSeq" id="WP_123779305.1">
    <property type="nucleotide sequence ID" value="NZ_RKMG01000004.1"/>
</dbReference>
<keyword evidence="5 6" id="KW-0472">Membrane</keyword>
<name>A0A3N4GLD9_9LACT</name>
<dbReference type="Pfam" id="PF06271">
    <property type="entry name" value="RDD"/>
    <property type="match status" value="1"/>
</dbReference>
<dbReference type="PANTHER" id="PTHR36115:SF9">
    <property type="entry name" value="LMO1584 PROTEIN"/>
    <property type="match status" value="1"/>
</dbReference>
<dbReference type="Proteomes" id="UP000273977">
    <property type="component" value="Unassembled WGS sequence"/>
</dbReference>
<gene>
    <name evidence="8" type="ORF">EF384_01925</name>
</gene>
<organism evidence="8 9">
    <name type="scientific">Aerococcus agrisoli</name>
    <dbReference type="NCBI Taxonomy" id="2487350"/>
    <lineage>
        <taxon>Bacteria</taxon>
        <taxon>Bacillati</taxon>
        <taxon>Bacillota</taxon>
        <taxon>Bacilli</taxon>
        <taxon>Lactobacillales</taxon>
        <taxon>Aerococcaceae</taxon>
        <taxon>Aerococcus</taxon>
    </lineage>
</organism>
<dbReference type="AlphaFoldDB" id="A0A3N4GLD9"/>
<accession>A0A3N4GLD9</accession>
<dbReference type="InterPro" id="IPR010432">
    <property type="entry name" value="RDD"/>
</dbReference>
<evidence type="ECO:0000259" key="7">
    <source>
        <dbReference type="Pfam" id="PF06271"/>
    </source>
</evidence>
<feature type="transmembrane region" description="Helical" evidence="6">
    <location>
        <begin position="114"/>
        <end position="133"/>
    </location>
</feature>
<evidence type="ECO:0000256" key="5">
    <source>
        <dbReference type="ARBA" id="ARBA00023136"/>
    </source>
</evidence>
<dbReference type="EMBL" id="RKMG01000004">
    <property type="protein sequence ID" value="RPA62398.1"/>
    <property type="molecule type" value="Genomic_DNA"/>
</dbReference>
<protein>
    <submittedName>
        <fullName evidence="8">RDD family protein</fullName>
    </submittedName>
</protein>
<proteinExistence type="predicted"/>
<sequence>MFGRKKKEAPESVELPKLNSQVYEGSIENAFAAERTQRKMKSLQASPQEIFANYRRNLKMDITDGYARNLYAGFWMRLFAFIIDMIMVYALQSLVAGLLNVLTQGQYALLDAGILYLVKQVVLILHFTLASYFTNGQTIGKGLLGLQLVKDNQYKLSFMTCFVREGLGKVILATLPFLGLMVVFSSKRQNFMDYFTDTNVISLNQFAMLYEENVI</sequence>
<evidence type="ECO:0000256" key="3">
    <source>
        <dbReference type="ARBA" id="ARBA00022692"/>
    </source>
</evidence>
<keyword evidence="9" id="KW-1185">Reference proteome</keyword>
<reference evidence="8 9" key="1">
    <citation type="submission" date="2018-11" db="EMBL/GenBank/DDBJ databases">
        <title>Aerococcus sp. SJQ22, whole genome shotgun sequence.</title>
        <authorList>
            <person name="Sun L."/>
            <person name="Gao X."/>
            <person name="Chen W."/>
            <person name="Huang K."/>
        </authorList>
    </citation>
    <scope>NUCLEOTIDE SEQUENCE [LARGE SCALE GENOMIC DNA]</scope>
    <source>
        <strain evidence="8 9">SJQ22</strain>
    </source>
</reference>
<evidence type="ECO:0000256" key="4">
    <source>
        <dbReference type="ARBA" id="ARBA00022989"/>
    </source>
</evidence>
<evidence type="ECO:0000256" key="2">
    <source>
        <dbReference type="ARBA" id="ARBA00022475"/>
    </source>
</evidence>
<comment type="subcellular location">
    <subcellularLocation>
        <location evidence="1">Cell membrane</location>
        <topology evidence="1">Multi-pass membrane protein</topology>
    </subcellularLocation>
</comment>
<feature type="transmembrane region" description="Helical" evidence="6">
    <location>
        <begin position="78"/>
        <end position="102"/>
    </location>
</feature>
<comment type="caution">
    <text evidence="8">The sequence shown here is derived from an EMBL/GenBank/DDBJ whole genome shotgun (WGS) entry which is preliminary data.</text>
</comment>
<evidence type="ECO:0000313" key="8">
    <source>
        <dbReference type="EMBL" id="RPA62398.1"/>
    </source>
</evidence>
<keyword evidence="2" id="KW-1003">Cell membrane</keyword>
<dbReference type="InterPro" id="IPR051791">
    <property type="entry name" value="Pra-immunoreactive"/>
</dbReference>
<feature type="domain" description="RDD" evidence="7">
    <location>
        <begin position="71"/>
        <end position="196"/>
    </location>
</feature>
<dbReference type="GO" id="GO:0005886">
    <property type="term" value="C:plasma membrane"/>
    <property type="evidence" value="ECO:0007669"/>
    <property type="project" value="UniProtKB-SubCell"/>
</dbReference>
<dbReference type="OrthoDB" id="9793824at2"/>
<keyword evidence="3 6" id="KW-0812">Transmembrane</keyword>
<dbReference type="PANTHER" id="PTHR36115">
    <property type="entry name" value="PROLINE-RICH ANTIGEN HOMOLOG-RELATED"/>
    <property type="match status" value="1"/>
</dbReference>
<feature type="transmembrane region" description="Helical" evidence="6">
    <location>
        <begin position="166"/>
        <end position="184"/>
    </location>
</feature>
<keyword evidence="4 6" id="KW-1133">Transmembrane helix</keyword>
<evidence type="ECO:0000313" key="9">
    <source>
        <dbReference type="Proteomes" id="UP000273977"/>
    </source>
</evidence>